<evidence type="ECO:0000259" key="8">
    <source>
        <dbReference type="Pfam" id="PF26052"/>
    </source>
</evidence>
<dbReference type="GO" id="GO:0061630">
    <property type="term" value="F:ubiquitin protein ligase activity"/>
    <property type="evidence" value="ECO:0007669"/>
    <property type="project" value="UniProtKB-EC"/>
</dbReference>
<dbReference type="GO" id="GO:0033503">
    <property type="term" value="C:HULC complex"/>
    <property type="evidence" value="ECO:0007669"/>
    <property type="project" value="TreeGrafter"/>
</dbReference>
<dbReference type="GO" id="GO:0006325">
    <property type="term" value="P:chromatin organization"/>
    <property type="evidence" value="ECO:0007669"/>
    <property type="project" value="UniProtKB-KW"/>
</dbReference>
<evidence type="ECO:0000256" key="5">
    <source>
        <dbReference type="ARBA" id="ARBA00023242"/>
    </source>
</evidence>
<gene>
    <name evidence="9" type="ORF">PV328_008750</name>
</gene>
<dbReference type="GO" id="GO:0016567">
    <property type="term" value="P:protein ubiquitination"/>
    <property type="evidence" value="ECO:0007669"/>
    <property type="project" value="UniProtKB-UniRule"/>
</dbReference>
<proteinExistence type="inferred from homology"/>
<dbReference type="PANTHER" id="PTHR23163">
    <property type="entry name" value="RING FINGER PROTEIN-RELATED"/>
    <property type="match status" value="1"/>
</dbReference>
<evidence type="ECO:0000256" key="1">
    <source>
        <dbReference type="ARBA" id="ARBA00004123"/>
    </source>
</evidence>
<comment type="catalytic activity">
    <reaction evidence="6">
        <text>S-ubiquitinyl-[E2 ubiquitin-conjugating enzyme]-L-cysteine + [acceptor protein]-L-lysine = [E2 ubiquitin-conjugating enzyme]-L-cysteine + N(6)-ubiquitinyl-[acceptor protein]-L-lysine.</text>
        <dbReference type="EC" id="2.3.2.27"/>
    </reaction>
</comment>
<reference evidence="9" key="1">
    <citation type="journal article" date="2023" name="bioRxiv">
        <title>Scaffold-level genome assemblies of two parasitoid biocontrol wasps reveal the parthenogenesis mechanism and an associated novel virus.</title>
        <authorList>
            <person name="Inwood S."/>
            <person name="Skelly J."/>
            <person name="Guhlin J."/>
            <person name="Harrop T."/>
            <person name="Goldson S."/>
            <person name="Dearden P."/>
        </authorList>
    </citation>
    <scope>NUCLEOTIDE SEQUENCE</scope>
    <source>
        <strain evidence="9">Irish</strain>
        <tissue evidence="9">Whole body</tissue>
    </source>
</reference>
<keyword evidence="10" id="KW-1185">Reference proteome</keyword>
<accession>A0AA39FK90</accession>
<keyword evidence="5 6" id="KW-0539">Nucleus</keyword>
<keyword evidence="3 6" id="KW-0863">Zinc-finger</keyword>
<dbReference type="Pfam" id="PF26052">
    <property type="entry name" value="BRE1B"/>
    <property type="match status" value="1"/>
</dbReference>
<dbReference type="GO" id="GO:0005634">
    <property type="term" value="C:nucleus"/>
    <property type="evidence" value="ECO:0007669"/>
    <property type="project" value="UniProtKB-SubCell"/>
</dbReference>
<evidence type="ECO:0000256" key="6">
    <source>
        <dbReference type="RuleBase" id="RU365038"/>
    </source>
</evidence>
<keyword evidence="6" id="KW-0808">Transferase</keyword>
<keyword evidence="6" id="KW-0156">Chromatin regulator</keyword>
<feature type="coiled-coil region" evidence="7">
    <location>
        <begin position="95"/>
        <end position="129"/>
    </location>
</feature>
<keyword evidence="4 6" id="KW-0862">Zinc</keyword>
<dbReference type="EC" id="2.3.2.27" evidence="6"/>
<keyword evidence="2 6" id="KW-0479">Metal-binding</keyword>
<protein>
    <recommendedName>
        <fullName evidence="6">E3 ubiquitin protein ligase</fullName>
        <ecNumber evidence="6">2.3.2.27</ecNumber>
    </recommendedName>
</protein>
<dbReference type="InterPro" id="IPR013956">
    <property type="entry name" value="E3_ubiquit_lig_Bre1"/>
</dbReference>
<evidence type="ECO:0000256" key="2">
    <source>
        <dbReference type="ARBA" id="ARBA00022723"/>
    </source>
</evidence>
<feature type="domain" description="BRE1A/B-like" evidence="8">
    <location>
        <begin position="9"/>
        <end position="132"/>
    </location>
</feature>
<dbReference type="AlphaFoldDB" id="A0AA39FK90"/>
<dbReference type="GO" id="GO:0008270">
    <property type="term" value="F:zinc ion binding"/>
    <property type="evidence" value="ECO:0007669"/>
    <property type="project" value="UniProtKB-KW"/>
</dbReference>
<name>A0AA39FK90_9HYME</name>
<dbReference type="InterPro" id="IPR058642">
    <property type="entry name" value="BRE1A/B-like_dom"/>
</dbReference>
<evidence type="ECO:0000256" key="7">
    <source>
        <dbReference type="SAM" id="Coils"/>
    </source>
</evidence>
<comment type="similarity">
    <text evidence="6">Belongs to the BRE1 family.</text>
</comment>
<dbReference type="Proteomes" id="UP001168990">
    <property type="component" value="Unassembled WGS sequence"/>
</dbReference>
<evidence type="ECO:0000313" key="9">
    <source>
        <dbReference type="EMBL" id="KAK0170975.1"/>
    </source>
</evidence>
<keyword evidence="6 7" id="KW-0175">Coiled coil</keyword>
<dbReference type="EMBL" id="JAQQBS010000003">
    <property type="protein sequence ID" value="KAK0170975.1"/>
    <property type="molecule type" value="Genomic_DNA"/>
</dbReference>
<evidence type="ECO:0000313" key="10">
    <source>
        <dbReference type="Proteomes" id="UP001168990"/>
    </source>
</evidence>
<reference evidence="9" key="2">
    <citation type="submission" date="2023-03" db="EMBL/GenBank/DDBJ databases">
        <authorList>
            <person name="Inwood S.N."/>
            <person name="Skelly J.G."/>
            <person name="Guhlin J."/>
            <person name="Harrop T.W.R."/>
            <person name="Goldson S.G."/>
            <person name="Dearden P.K."/>
        </authorList>
    </citation>
    <scope>NUCLEOTIDE SEQUENCE</scope>
    <source>
        <strain evidence="9">Irish</strain>
        <tissue evidence="9">Whole body</tissue>
    </source>
</reference>
<comment type="pathway">
    <text evidence="6">Protein modification; protein ubiquitination.</text>
</comment>
<dbReference type="PANTHER" id="PTHR23163:SF0">
    <property type="entry name" value="E3 UBIQUITIN-PROTEIN LIGASE BRE1"/>
    <property type="match status" value="1"/>
</dbReference>
<evidence type="ECO:0000256" key="3">
    <source>
        <dbReference type="ARBA" id="ARBA00022771"/>
    </source>
</evidence>
<sequence>MDIRQLPASVIMETTEYKCFQSQFSVLCNESMQLKTQFDDARQQWQSSKNSYLRDIEMMEIEELMAQEIKLRGECIQLEDVLGQLHKEYEKLQLVHRYKQKYKQASVKIPKLKNKIEELTTKFGQQREQENKEGNYSDGIVSKRNYRIFFQDHYRLN</sequence>
<comment type="caution">
    <text evidence="9">The sequence shown here is derived from an EMBL/GenBank/DDBJ whole genome shotgun (WGS) entry which is preliminary data.</text>
</comment>
<keyword evidence="6" id="KW-0833">Ubl conjugation pathway</keyword>
<evidence type="ECO:0000256" key="4">
    <source>
        <dbReference type="ARBA" id="ARBA00022833"/>
    </source>
</evidence>
<comment type="subcellular location">
    <subcellularLocation>
        <location evidence="1 6">Nucleus</location>
    </subcellularLocation>
</comment>
<organism evidence="9 10">
    <name type="scientific">Microctonus aethiopoides</name>
    <dbReference type="NCBI Taxonomy" id="144406"/>
    <lineage>
        <taxon>Eukaryota</taxon>
        <taxon>Metazoa</taxon>
        <taxon>Ecdysozoa</taxon>
        <taxon>Arthropoda</taxon>
        <taxon>Hexapoda</taxon>
        <taxon>Insecta</taxon>
        <taxon>Pterygota</taxon>
        <taxon>Neoptera</taxon>
        <taxon>Endopterygota</taxon>
        <taxon>Hymenoptera</taxon>
        <taxon>Apocrita</taxon>
        <taxon>Ichneumonoidea</taxon>
        <taxon>Braconidae</taxon>
        <taxon>Euphorinae</taxon>
        <taxon>Microctonus</taxon>
    </lineage>
</organism>